<dbReference type="OrthoDB" id="448450at2759"/>
<dbReference type="GO" id="GO:0005777">
    <property type="term" value="C:peroxisome"/>
    <property type="evidence" value="ECO:0007669"/>
    <property type="project" value="UniProtKB-SubCell"/>
</dbReference>
<dbReference type="Pfam" id="PF00378">
    <property type="entry name" value="ECH_1"/>
    <property type="match status" value="1"/>
</dbReference>
<dbReference type="GO" id="GO:0004165">
    <property type="term" value="F:delta(3)-delta(2)-enoyl-CoA isomerase activity"/>
    <property type="evidence" value="ECO:0007669"/>
    <property type="project" value="UniProtKB-ARBA"/>
</dbReference>
<evidence type="ECO:0000313" key="4">
    <source>
        <dbReference type="EMBL" id="KAG0248855.1"/>
    </source>
</evidence>
<dbReference type="AlphaFoldDB" id="A0A9P6TVU9"/>
<dbReference type="Gene3D" id="1.10.12.10">
    <property type="entry name" value="Lyase 2-enoyl-coa Hydratase, Chain A, domain 2"/>
    <property type="match status" value="1"/>
</dbReference>
<dbReference type="Proteomes" id="UP000726737">
    <property type="component" value="Unassembled WGS sequence"/>
</dbReference>
<dbReference type="PANTHER" id="PTHR43684">
    <property type="match status" value="1"/>
</dbReference>
<dbReference type="InterPro" id="IPR014748">
    <property type="entry name" value="Enoyl-CoA_hydra_C"/>
</dbReference>
<evidence type="ECO:0000256" key="1">
    <source>
        <dbReference type="ARBA" id="ARBA00004275"/>
    </source>
</evidence>
<dbReference type="InterPro" id="IPR051053">
    <property type="entry name" value="ECH/Chromodomain_protein"/>
</dbReference>
<dbReference type="PANTHER" id="PTHR43684:SF1">
    <property type="entry name" value="ENOYL-COA DELTA ISOMERASE 2"/>
    <property type="match status" value="1"/>
</dbReference>
<accession>A0A9P6TVU9</accession>
<evidence type="ECO:0000313" key="5">
    <source>
        <dbReference type="Proteomes" id="UP000726737"/>
    </source>
</evidence>
<evidence type="ECO:0000256" key="2">
    <source>
        <dbReference type="ARBA" id="ARBA00023140"/>
    </source>
</evidence>
<dbReference type="InterPro" id="IPR029045">
    <property type="entry name" value="ClpP/crotonase-like_dom_sf"/>
</dbReference>
<dbReference type="InterPro" id="IPR001753">
    <property type="entry name" value="Enoyl-CoA_hydra/iso"/>
</dbReference>
<reference evidence="4" key="1">
    <citation type="journal article" date="2020" name="Fungal Divers.">
        <title>Resolving the Mortierellaceae phylogeny through synthesis of multi-gene phylogenetics and phylogenomics.</title>
        <authorList>
            <person name="Vandepol N."/>
            <person name="Liber J."/>
            <person name="Desiro A."/>
            <person name="Na H."/>
            <person name="Kennedy M."/>
            <person name="Barry K."/>
            <person name="Grigoriev I.V."/>
            <person name="Miller A.N."/>
            <person name="O'Donnell K."/>
            <person name="Stajich J.E."/>
            <person name="Bonito G."/>
        </authorList>
    </citation>
    <scope>NUCLEOTIDE SEQUENCE</scope>
    <source>
        <strain evidence="4">KOD948</strain>
    </source>
</reference>
<comment type="subcellular location">
    <subcellularLocation>
        <location evidence="1">Peroxisome</location>
    </subcellularLocation>
</comment>
<keyword evidence="2" id="KW-0576">Peroxisome</keyword>
<sequence>MAVPTDLHTFEIKLLEHGVAVIAFNRPKKYNALNPEVYDHWGRALDWAAKSEDVRVVVLTGNGKYFSSGQELTIPDSSELEDGPEGLYKKRSSYTLNVVRLLIRFPKLIIAAIQGPVIGFGVTSTSLCDVVYTVPEATFNTPFMQLGFCAEACSSIVFPRIMGYSRANEMLASVQGILMGRKFTAEEMKEAGMVARIFPKETFMEEVLKLATNAAKFPPQAMKDTKALIRSHEYEYLEAVNEREMELLGVRMSSDESAEAIMAFMMAKHARKESKESKL</sequence>
<gene>
    <name evidence="4" type="primary">ECI2</name>
    <name evidence="4" type="ORF">BG011_009854</name>
</gene>
<keyword evidence="5" id="KW-1185">Reference proteome</keyword>
<comment type="caution">
    <text evidence="4">The sequence shown here is derived from an EMBL/GenBank/DDBJ whole genome shotgun (WGS) entry which is preliminary data.</text>
</comment>
<keyword evidence="3 4" id="KW-0413">Isomerase</keyword>
<evidence type="ECO:0000256" key="3">
    <source>
        <dbReference type="ARBA" id="ARBA00023235"/>
    </source>
</evidence>
<dbReference type="SUPFAM" id="SSF52096">
    <property type="entry name" value="ClpP/crotonase"/>
    <property type="match status" value="1"/>
</dbReference>
<dbReference type="CDD" id="cd06558">
    <property type="entry name" value="crotonase-like"/>
    <property type="match status" value="1"/>
</dbReference>
<protein>
    <submittedName>
        <fullName evidence="4">Enoyl-CoA delta isomerase 2, mitochondrial</fullName>
    </submittedName>
</protein>
<dbReference type="EMBL" id="JAAAJA010000910">
    <property type="protein sequence ID" value="KAG0248855.1"/>
    <property type="molecule type" value="Genomic_DNA"/>
</dbReference>
<organism evidence="4 5">
    <name type="scientific">Mortierella polycephala</name>
    <dbReference type="NCBI Taxonomy" id="41804"/>
    <lineage>
        <taxon>Eukaryota</taxon>
        <taxon>Fungi</taxon>
        <taxon>Fungi incertae sedis</taxon>
        <taxon>Mucoromycota</taxon>
        <taxon>Mortierellomycotina</taxon>
        <taxon>Mortierellomycetes</taxon>
        <taxon>Mortierellales</taxon>
        <taxon>Mortierellaceae</taxon>
        <taxon>Mortierella</taxon>
    </lineage>
</organism>
<proteinExistence type="predicted"/>
<name>A0A9P6TVU9_9FUNG</name>
<dbReference type="Gene3D" id="3.90.226.10">
    <property type="entry name" value="2-enoyl-CoA Hydratase, Chain A, domain 1"/>
    <property type="match status" value="1"/>
</dbReference>